<dbReference type="PANTHER" id="PTHR33987">
    <property type="entry name" value="CALCINEURIN-LIKE METALLO-PHOSPHOESTERASE SUPERFAMILY PROTEIN"/>
    <property type="match status" value="1"/>
</dbReference>
<organism evidence="1">
    <name type="scientific">marine metagenome</name>
    <dbReference type="NCBI Taxonomy" id="408172"/>
    <lineage>
        <taxon>unclassified sequences</taxon>
        <taxon>metagenomes</taxon>
        <taxon>ecological metagenomes</taxon>
    </lineage>
</organism>
<dbReference type="PANTHER" id="PTHR33987:SF1">
    <property type="entry name" value="CALCINEURIN-LIKE METALLO-PHOSPHOESTERASE SUPERFAMILY PROTEIN"/>
    <property type="match status" value="1"/>
</dbReference>
<dbReference type="AlphaFoldDB" id="A0A382QHX5"/>
<dbReference type="InterPro" id="IPR038607">
    <property type="entry name" value="PhoD-like_sf"/>
</dbReference>
<protein>
    <recommendedName>
        <fullName evidence="2">PhoD-like phosphatase metallophosphatase domain-containing protein</fullName>
    </recommendedName>
</protein>
<evidence type="ECO:0000313" key="1">
    <source>
        <dbReference type="EMBL" id="SVC85046.1"/>
    </source>
</evidence>
<sequence>MRKSKGTQIFKTLLSLSVVAISLNAPQLFAQASKPRVKNELPEKGNQGKRIHPHALKLILRGKKEEAIAYLEATSEKEVNLEHTKMLLDLARGKPDAWKFDAKTWPWERTLPDTSLKKDAPADKFTIAFGGGAGYVPSNERMWDTIGVIDPRALLLLGDNVYIDDPKTPEMQLFHYYRRQSQPEWAKLTKKVPIYGIWDD</sequence>
<evidence type="ECO:0008006" key="2">
    <source>
        <dbReference type="Google" id="ProtNLM"/>
    </source>
</evidence>
<dbReference type="EMBL" id="UINC01114619">
    <property type="protein sequence ID" value="SVC85046.1"/>
    <property type="molecule type" value="Genomic_DNA"/>
</dbReference>
<gene>
    <name evidence="1" type="ORF">METZ01_LOCUS337900</name>
</gene>
<dbReference type="Gene3D" id="3.60.21.70">
    <property type="entry name" value="PhoD-like phosphatase"/>
    <property type="match status" value="1"/>
</dbReference>
<reference evidence="1" key="1">
    <citation type="submission" date="2018-05" db="EMBL/GenBank/DDBJ databases">
        <authorList>
            <person name="Lanie J.A."/>
            <person name="Ng W.-L."/>
            <person name="Kazmierczak K.M."/>
            <person name="Andrzejewski T.M."/>
            <person name="Davidsen T.M."/>
            <person name="Wayne K.J."/>
            <person name="Tettelin H."/>
            <person name="Glass J.I."/>
            <person name="Rusch D."/>
            <person name="Podicherti R."/>
            <person name="Tsui H.-C.T."/>
            <person name="Winkler M.E."/>
        </authorList>
    </citation>
    <scope>NUCLEOTIDE SEQUENCE</scope>
</reference>
<proteinExistence type="predicted"/>
<accession>A0A382QHX5</accession>
<name>A0A382QHX5_9ZZZZ</name>
<feature type="non-terminal residue" evidence="1">
    <location>
        <position position="200"/>
    </location>
</feature>